<dbReference type="RefSeq" id="WP_129472669.1">
    <property type="nucleotide sequence ID" value="NZ_SAWZ01000016.1"/>
</dbReference>
<dbReference type="EMBL" id="SAWZ01000016">
    <property type="protein sequence ID" value="RXQ99134.1"/>
    <property type="molecule type" value="Genomic_DNA"/>
</dbReference>
<reference evidence="2 3" key="1">
    <citation type="submission" date="2019-01" db="EMBL/GenBank/DDBJ databases">
        <title>Pseudoxanthomonas composti sp. nov., isolated from compost.</title>
        <authorList>
            <person name="Yang G."/>
        </authorList>
    </citation>
    <scope>NUCLEOTIDE SEQUENCE [LARGE SCALE GENOMIC DNA]</scope>
    <source>
        <strain evidence="2 3">GSS15</strain>
    </source>
</reference>
<evidence type="ECO:0000256" key="1">
    <source>
        <dbReference type="SAM" id="Phobius"/>
    </source>
</evidence>
<name>A0A4Q1JS94_9GAMM</name>
<keyword evidence="1" id="KW-1133">Transmembrane helix</keyword>
<organism evidence="2 3">
    <name type="scientific">Pseudoxanthomonas composti</name>
    <dbReference type="NCBI Taxonomy" id="2137479"/>
    <lineage>
        <taxon>Bacteria</taxon>
        <taxon>Pseudomonadati</taxon>
        <taxon>Pseudomonadota</taxon>
        <taxon>Gammaproteobacteria</taxon>
        <taxon>Lysobacterales</taxon>
        <taxon>Lysobacteraceae</taxon>
        <taxon>Pseudoxanthomonas</taxon>
    </lineage>
</organism>
<evidence type="ECO:0000313" key="3">
    <source>
        <dbReference type="Proteomes" id="UP000289784"/>
    </source>
</evidence>
<dbReference type="AlphaFoldDB" id="A0A4Q1JS94"/>
<sequence length="128" mass="13445">MGDGTESVQRDAHPEVIKAVRAQAGRSRGVGWAKHYGAGAVLAVCGGQLALFYAGSALGGVFGAVVGGLLGGLAMRWIGAHRKAPNRFDAPYEVSMRALEEAQRTQLEVLERLRQISASTAAQEAARN</sequence>
<accession>A0A4Q1JS94</accession>
<keyword evidence="1" id="KW-0812">Transmembrane</keyword>
<feature type="transmembrane region" description="Helical" evidence="1">
    <location>
        <begin position="36"/>
        <end position="54"/>
    </location>
</feature>
<keyword evidence="3" id="KW-1185">Reference proteome</keyword>
<gene>
    <name evidence="2" type="ORF">EPA99_18120</name>
</gene>
<evidence type="ECO:0000313" key="2">
    <source>
        <dbReference type="EMBL" id="RXQ99134.1"/>
    </source>
</evidence>
<feature type="transmembrane region" description="Helical" evidence="1">
    <location>
        <begin position="60"/>
        <end position="78"/>
    </location>
</feature>
<dbReference type="Proteomes" id="UP000289784">
    <property type="component" value="Unassembled WGS sequence"/>
</dbReference>
<comment type="caution">
    <text evidence="2">The sequence shown here is derived from an EMBL/GenBank/DDBJ whole genome shotgun (WGS) entry which is preliminary data.</text>
</comment>
<keyword evidence="1" id="KW-0472">Membrane</keyword>
<protein>
    <submittedName>
        <fullName evidence="2">Uncharacterized protein</fullName>
    </submittedName>
</protein>
<proteinExistence type="predicted"/>